<dbReference type="EMBL" id="BONK01000006">
    <property type="protein sequence ID" value="GIG21451.1"/>
    <property type="molecule type" value="Genomic_DNA"/>
</dbReference>
<evidence type="ECO:0000313" key="2">
    <source>
        <dbReference type="EMBL" id="GIG21451.1"/>
    </source>
</evidence>
<gene>
    <name evidence="2" type="ORF">Cch01nite_21750</name>
</gene>
<keyword evidence="1" id="KW-0472">Membrane</keyword>
<evidence type="ECO:0000313" key="3">
    <source>
        <dbReference type="Proteomes" id="UP000632740"/>
    </source>
</evidence>
<dbReference type="AlphaFoldDB" id="A0A919P4H2"/>
<reference evidence="2" key="1">
    <citation type="submission" date="2021-01" db="EMBL/GenBank/DDBJ databases">
        <title>Whole genome shotgun sequence of Cellulomonas chitinilytica NBRC 110799.</title>
        <authorList>
            <person name="Komaki H."/>
            <person name="Tamura T."/>
        </authorList>
    </citation>
    <scope>NUCLEOTIDE SEQUENCE</scope>
    <source>
        <strain evidence="2">NBRC 110799</strain>
    </source>
</reference>
<evidence type="ECO:0000256" key="1">
    <source>
        <dbReference type="SAM" id="Phobius"/>
    </source>
</evidence>
<keyword evidence="1" id="KW-0812">Transmembrane</keyword>
<dbReference type="Proteomes" id="UP000632740">
    <property type="component" value="Unassembled WGS sequence"/>
</dbReference>
<accession>A0A919P4H2</accession>
<organism evidence="2 3">
    <name type="scientific">Cellulomonas chitinilytica</name>
    <dbReference type="NCBI Taxonomy" id="398759"/>
    <lineage>
        <taxon>Bacteria</taxon>
        <taxon>Bacillati</taxon>
        <taxon>Actinomycetota</taxon>
        <taxon>Actinomycetes</taxon>
        <taxon>Micrococcales</taxon>
        <taxon>Cellulomonadaceae</taxon>
        <taxon>Cellulomonas</taxon>
    </lineage>
</organism>
<proteinExistence type="predicted"/>
<name>A0A919P4H2_9CELL</name>
<keyword evidence="3" id="KW-1185">Reference proteome</keyword>
<dbReference type="RefSeq" id="WP_239070265.1">
    <property type="nucleotide sequence ID" value="NZ_BONK01000006.1"/>
</dbReference>
<comment type="caution">
    <text evidence="2">The sequence shown here is derived from an EMBL/GenBank/DDBJ whole genome shotgun (WGS) entry which is preliminary data.</text>
</comment>
<feature type="transmembrane region" description="Helical" evidence="1">
    <location>
        <begin position="36"/>
        <end position="54"/>
    </location>
</feature>
<protein>
    <submittedName>
        <fullName evidence="2">Uncharacterized protein</fullName>
    </submittedName>
</protein>
<sequence length="56" mass="6152">METVPTDTPALRATSVIDGRRSARPRVVVDIDGRPLVALAVVLSSVLWSVLWSVHW</sequence>
<keyword evidence="1" id="KW-1133">Transmembrane helix</keyword>